<reference evidence="1 2" key="1">
    <citation type="submission" date="2024-01" db="EMBL/GenBank/DDBJ databases">
        <title>Maribacter spp. originated from different algae showed divergent polysaccharides utilization ability.</title>
        <authorList>
            <person name="Wang H."/>
            <person name="Wu Y."/>
        </authorList>
    </citation>
    <scope>NUCLEOTIDE SEQUENCE [LARGE SCALE GENOMIC DNA]</scope>
    <source>
        <strain evidence="1 2">KPT27_14</strain>
    </source>
</reference>
<evidence type="ECO:0000313" key="2">
    <source>
        <dbReference type="Proteomes" id="UP001343698"/>
    </source>
</evidence>
<evidence type="ECO:0000313" key="1">
    <source>
        <dbReference type="EMBL" id="MEE1974292.1"/>
    </source>
</evidence>
<dbReference type="RefSeq" id="WP_272638055.1">
    <property type="nucleotide sequence ID" value="NZ_JAZDDF010000031.1"/>
</dbReference>
<accession>A0ABU7IMU4</accession>
<sequence>MKSFFSKLGTGIFIAFWLFLGLKGCVHTVYSPKNIEVYQDLSKTGELTKVYIIPGNKMIVKKQFLEDYEYAVFRVRGSDATHYFGPFYNKGENLLGIRTFSDANEVWKLEMEILEKDGNLMETTFDDIGDTYRNTLVMRDNSIELGNYEYEKITPSQEDLDLVNRVKAN</sequence>
<dbReference type="EMBL" id="JAZDDF010000031">
    <property type="protein sequence ID" value="MEE1974292.1"/>
    <property type="molecule type" value="Genomic_DNA"/>
</dbReference>
<evidence type="ECO:0008006" key="3">
    <source>
        <dbReference type="Google" id="ProtNLM"/>
    </source>
</evidence>
<comment type="caution">
    <text evidence="1">The sequence shown here is derived from an EMBL/GenBank/DDBJ whole genome shotgun (WGS) entry which is preliminary data.</text>
</comment>
<name>A0ABU7IMU4_9FLAO</name>
<proteinExistence type="predicted"/>
<protein>
    <recommendedName>
        <fullName evidence="3">Lipoprotein</fullName>
    </recommendedName>
</protein>
<gene>
    <name evidence="1" type="ORF">V1H85_17700</name>
</gene>
<dbReference type="Proteomes" id="UP001343698">
    <property type="component" value="Unassembled WGS sequence"/>
</dbReference>
<organism evidence="1 2">
    <name type="scientific">Maribacter flavus</name>
    <dbReference type="NCBI Taxonomy" id="1658664"/>
    <lineage>
        <taxon>Bacteria</taxon>
        <taxon>Pseudomonadati</taxon>
        <taxon>Bacteroidota</taxon>
        <taxon>Flavobacteriia</taxon>
        <taxon>Flavobacteriales</taxon>
        <taxon>Flavobacteriaceae</taxon>
        <taxon>Maribacter</taxon>
    </lineage>
</organism>
<keyword evidence="2" id="KW-1185">Reference proteome</keyword>